<comment type="subcellular location">
    <subcellularLocation>
        <location evidence="1">Cell membrane</location>
        <topology evidence="1">Multi-pass membrane protein</topology>
    </subcellularLocation>
</comment>
<dbReference type="InterPro" id="IPR001828">
    <property type="entry name" value="ANF_lig-bd_rcpt"/>
</dbReference>
<keyword evidence="7" id="KW-0472">Membrane</keyword>
<evidence type="ECO:0000256" key="2">
    <source>
        <dbReference type="ARBA" id="ARBA00022475"/>
    </source>
</evidence>
<keyword evidence="3" id="KW-0812">Transmembrane</keyword>
<protein>
    <submittedName>
        <fullName evidence="12">Extracellular calcium-sensing receptor-like</fullName>
    </submittedName>
</protein>
<name>A0AAV6PR03_SOLSE</name>
<evidence type="ECO:0000256" key="7">
    <source>
        <dbReference type="ARBA" id="ARBA00023136"/>
    </source>
</evidence>
<reference evidence="12 13" key="1">
    <citation type="journal article" date="2021" name="Sci. Rep.">
        <title>Chromosome anchoring in Senegalese sole (Solea senegalensis) reveals sex-associated markers and genome rearrangements in flatfish.</title>
        <authorList>
            <person name="Guerrero-Cozar I."/>
            <person name="Gomez-Garrido J."/>
            <person name="Berbel C."/>
            <person name="Martinez-Blanch J.F."/>
            <person name="Alioto T."/>
            <person name="Claros M.G."/>
            <person name="Gagnaire P.A."/>
            <person name="Manchado M."/>
        </authorList>
    </citation>
    <scope>NUCLEOTIDE SEQUENCE [LARGE SCALE GENOMIC DNA]</scope>
    <source>
        <strain evidence="12">Sse05_10M</strain>
    </source>
</reference>
<dbReference type="InterPro" id="IPR000068">
    <property type="entry name" value="GPCR_3_Ca_sens_rcpt-rel"/>
</dbReference>
<evidence type="ECO:0000313" key="13">
    <source>
        <dbReference type="Proteomes" id="UP000693946"/>
    </source>
</evidence>
<dbReference type="PANTHER" id="PTHR24061:SF418">
    <property type="entry name" value="C-FAMILY ODORANT RECEPTOR OLFCQ19-RELATED"/>
    <property type="match status" value="1"/>
</dbReference>
<evidence type="ECO:0000256" key="9">
    <source>
        <dbReference type="ARBA" id="ARBA00023180"/>
    </source>
</evidence>
<gene>
    <name evidence="12" type="ORF">JOB18_027355</name>
</gene>
<keyword evidence="5" id="KW-1133">Transmembrane helix</keyword>
<dbReference type="GO" id="GO:0004930">
    <property type="term" value="F:G protein-coupled receptor activity"/>
    <property type="evidence" value="ECO:0007669"/>
    <property type="project" value="UniProtKB-KW"/>
</dbReference>
<proteinExistence type="predicted"/>
<evidence type="ECO:0000256" key="4">
    <source>
        <dbReference type="ARBA" id="ARBA00022729"/>
    </source>
</evidence>
<sequence>MANYRTKTRSIGCPEVTVNALKNKSSDECFPAKNVKKAKKAEVNYCPSHPTGKTDESLENLRVELLNDVRQRNRASNLREKMSKTFSYRRKEVVHGSPGAGEFKVRWPALFNIDERITTYPLQTTFMAQLDSLQSQLTSIFQKKGGVTGQKLAKHMQILQEATSDVHSKRAAVLRALCLYLGEDDGQLIHEYMFQGQFQQIEMHKTGDVILGGIFTFHFFPAYPDISFTSEPRQPACYGLDVMGFRLAQTMAYTIDEINRNSNMLPNVTLGYSVYDNCLQTGIGVGAALSLVSGKQKQVTLGKNCSGTHPFLGIVGESSSTRTVAIAMVLGLYRVPMVSYYATCSFLSDRQKFPSFFRTIPSDAFQVRTMIQILKHFGWTWVGLLLSDDEYGIHATRSFHSELRSNSGGCVAYTEILPWGDDTTELRRIVDVMKKSTARVVIVFAYETHLIDLMKEVVRQNVTGLHWMASEAWTSGTSLQTPDFMPYLAGTLGITVRRGEIPGLRDFLIQIRPDIHHNTHGHSVLNQFWEHTFQCRFAPPPAGWVEAGGELCTGQEVIEIVETGFLDVSNLRAEYNVYKAVYALAYALDDMLQCTAHTLLLAQIDKTFSLLKETGI</sequence>
<dbReference type="GO" id="GO:0005886">
    <property type="term" value="C:plasma membrane"/>
    <property type="evidence" value="ECO:0007669"/>
    <property type="project" value="UniProtKB-SubCell"/>
</dbReference>
<evidence type="ECO:0000256" key="3">
    <source>
        <dbReference type="ARBA" id="ARBA00022692"/>
    </source>
</evidence>
<evidence type="ECO:0000256" key="6">
    <source>
        <dbReference type="ARBA" id="ARBA00023040"/>
    </source>
</evidence>
<organism evidence="12 13">
    <name type="scientific">Solea senegalensis</name>
    <name type="common">Senegalese sole</name>
    <dbReference type="NCBI Taxonomy" id="28829"/>
    <lineage>
        <taxon>Eukaryota</taxon>
        <taxon>Metazoa</taxon>
        <taxon>Chordata</taxon>
        <taxon>Craniata</taxon>
        <taxon>Vertebrata</taxon>
        <taxon>Euteleostomi</taxon>
        <taxon>Actinopterygii</taxon>
        <taxon>Neopterygii</taxon>
        <taxon>Teleostei</taxon>
        <taxon>Neoteleostei</taxon>
        <taxon>Acanthomorphata</taxon>
        <taxon>Carangaria</taxon>
        <taxon>Pleuronectiformes</taxon>
        <taxon>Pleuronectoidei</taxon>
        <taxon>Soleidae</taxon>
        <taxon>Solea</taxon>
    </lineage>
</organism>
<dbReference type="PANTHER" id="PTHR24061">
    <property type="entry name" value="CALCIUM-SENSING RECEPTOR-RELATED"/>
    <property type="match status" value="1"/>
</dbReference>
<comment type="caution">
    <text evidence="12">The sequence shown here is derived from an EMBL/GenBank/DDBJ whole genome shotgun (WGS) entry which is preliminary data.</text>
</comment>
<keyword evidence="9" id="KW-0325">Glycoprotein</keyword>
<dbReference type="Proteomes" id="UP000693946">
    <property type="component" value="Unassembled WGS sequence"/>
</dbReference>
<evidence type="ECO:0000256" key="1">
    <source>
        <dbReference type="ARBA" id="ARBA00004651"/>
    </source>
</evidence>
<accession>A0AAV6PR03</accession>
<keyword evidence="13" id="KW-1185">Reference proteome</keyword>
<dbReference type="EMBL" id="JAGKHQ010000167">
    <property type="protein sequence ID" value="KAG7471683.1"/>
    <property type="molecule type" value="Genomic_DNA"/>
</dbReference>
<keyword evidence="8 12" id="KW-0675">Receptor</keyword>
<evidence type="ECO:0000256" key="5">
    <source>
        <dbReference type="ARBA" id="ARBA00022989"/>
    </source>
</evidence>
<dbReference type="FunFam" id="3.40.50.2300:FF:000016">
    <property type="entry name" value="Taste 1 receptor member 2"/>
    <property type="match status" value="1"/>
</dbReference>
<evidence type="ECO:0000256" key="10">
    <source>
        <dbReference type="ARBA" id="ARBA00023224"/>
    </source>
</evidence>
<evidence type="ECO:0000259" key="11">
    <source>
        <dbReference type="Pfam" id="PF01094"/>
    </source>
</evidence>
<dbReference type="Pfam" id="PF01094">
    <property type="entry name" value="ANF_receptor"/>
    <property type="match status" value="1"/>
</dbReference>
<keyword evidence="10" id="KW-0807">Transducer</keyword>
<keyword evidence="2" id="KW-1003">Cell membrane</keyword>
<dbReference type="AlphaFoldDB" id="A0AAV6PR03"/>
<keyword evidence="6" id="KW-0297">G-protein coupled receptor</keyword>
<evidence type="ECO:0000256" key="8">
    <source>
        <dbReference type="ARBA" id="ARBA00023170"/>
    </source>
</evidence>
<evidence type="ECO:0000313" key="12">
    <source>
        <dbReference type="EMBL" id="KAG7471683.1"/>
    </source>
</evidence>
<feature type="domain" description="Receptor ligand binding region" evidence="11">
    <location>
        <begin position="248"/>
        <end position="598"/>
    </location>
</feature>
<keyword evidence="4" id="KW-0732">Signal</keyword>